<dbReference type="Pfam" id="PF16925">
    <property type="entry name" value="TetR_C_13"/>
    <property type="match status" value="1"/>
</dbReference>
<dbReference type="InterPro" id="IPR036271">
    <property type="entry name" value="Tet_transcr_reg_TetR-rel_C_sf"/>
</dbReference>
<evidence type="ECO:0000259" key="5">
    <source>
        <dbReference type="Pfam" id="PF16925"/>
    </source>
</evidence>
<keyword evidence="3" id="KW-0804">Transcription</keyword>
<keyword evidence="7" id="KW-1185">Reference proteome</keyword>
<dbReference type="PROSITE" id="PS01081">
    <property type="entry name" value="HTH_TETR_1"/>
    <property type="match status" value="1"/>
</dbReference>
<dbReference type="InterPro" id="IPR023772">
    <property type="entry name" value="DNA-bd_HTH_TetR-type_CS"/>
</dbReference>
<dbReference type="SUPFAM" id="SSF46689">
    <property type="entry name" value="Homeodomain-like"/>
    <property type="match status" value="1"/>
</dbReference>
<evidence type="ECO:0000256" key="3">
    <source>
        <dbReference type="ARBA" id="ARBA00023163"/>
    </source>
</evidence>
<dbReference type="Pfam" id="PF00440">
    <property type="entry name" value="TetR_N"/>
    <property type="match status" value="1"/>
</dbReference>
<evidence type="ECO:0000256" key="2">
    <source>
        <dbReference type="ARBA" id="ARBA00023125"/>
    </source>
</evidence>
<protein>
    <submittedName>
        <fullName evidence="6">TetR/AcrR family transcriptional repressor of nem operon</fullName>
    </submittedName>
</protein>
<proteinExistence type="predicted"/>
<evidence type="ECO:0000256" key="1">
    <source>
        <dbReference type="ARBA" id="ARBA00023015"/>
    </source>
</evidence>
<organism evidence="6 7">
    <name type="scientific">Rhizobium wenxiniae</name>
    <dbReference type="NCBI Taxonomy" id="1737357"/>
    <lineage>
        <taxon>Bacteria</taxon>
        <taxon>Pseudomonadati</taxon>
        <taxon>Pseudomonadota</taxon>
        <taxon>Alphaproteobacteria</taxon>
        <taxon>Hyphomicrobiales</taxon>
        <taxon>Rhizobiaceae</taxon>
        <taxon>Rhizobium/Agrobacterium group</taxon>
        <taxon>Rhizobium</taxon>
    </lineage>
</organism>
<dbReference type="AlphaFoldDB" id="A0A7X0D1I3"/>
<gene>
    <name evidence="6" type="ORF">HNQ72_004317</name>
</gene>
<keyword evidence="2" id="KW-0238">DNA-binding</keyword>
<dbReference type="SUPFAM" id="SSF48498">
    <property type="entry name" value="Tetracyclin repressor-like, C-terminal domain"/>
    <property type="match status" value="1"/>
</dbReference>
<feature type="domain" description="HTH tetR-type" evidence="4">
    <location>
        <begin position="35"/>
        <end position="76"/>
    </location>
</feature>
<dbReference type="Gene3D" id="1.10.10.60">
    <property type="entry name" value="Homeodomain-like"/>
    <property type="match status" value="1"/>
</dbReference>
<comment type="caution">
    <text evidence="6">The sequence shown here is derived from an EMBL/GenBank/DDBJ whole genome shotgun (WGS) entry which is preliminary data.</text>
</comment>
<dbReference type="Gene3D" id="1.10.357.10">
    <property type="entry name" value="Tetracycline Repressor, domain 2"/>
    <property type="match status" value="1"/>
</dbReference>
<evidence type="ECO:0000313" key="7">
    <source>
        <dbReference type="Proteomes" id="UP000547879"/>
    </source>
</evidence>
<keyword evidence="1" id="KW-0805">Transcription regulation</keyword>
<dbReference type="GO" id="GO:0003677">
    <property type="term" value="F:DNA binding"/>
    <property type="evidence" value="ECO:0007669"/>
    <property type="project" value="UniProtKB-KW"/>
</dbReference>
<dbReference type="PANTHER" id="PTHR47506:SF10">
    <property type="entry name" value="TRANSCRIPTIONAL REGULATORY PROTEIN"/>
    <property type="match status" value="1"/>
</dbReference>
<evidence type="ECO:0000313" key="6">
    <source>
        <dbReference type="EMBL" id="MBB6164472.1"/>
    </source>
</evidence>
<evidence type="ECO:0000259" key="4">
    <source>
        <dbReference type="Pfam" id="PF00440"/>
    </source>
</evidence>
<accession>A0A7X0D1I3</accession>
<dbReference type="PANTHER" id="PTHR47506">
    <property type="entry name" value="TRANSCRIPTIONAL REGULATORY PROTEIN"/>
    <property type="match status" value="1"/>
</dbReference>
<feature type="domain" description="Tetracyclin repressor-like C-terminal" evidence="5">
    <location>
        <begin position="120"/>
        <end position="194"/>
    </location>
</feature>
<dbReference type="EMBL" id="JACHEG010000006">
    <property type="protein sequence ID" value="MBB6164472.1"/>
    <property type="molecule type" value="Genomic_DNA"/>
</dbReference>
<dbReference type="InterPro" id="IPR001647">
    <property type="entry name" value="HTH_TetR"/>
</dbReference>
<dbReference type="InterPro" id="IPR009057">
    <property type="entry name" value="Homeodomain-like_sf"/>
</dbReference>
<reference evidence="6 7" key="1">
    <citation type="submission" date="2020-08" db="EMBL/GenBank/DDBJ databases">
        <title>Genomic Encyclopedia of Type Strains, Phase IV (KMG-IV): sequencing the most valuable type-strain genomes for metagenomic binning, comparative biology and taxonomic classification.</title>
        <authorList>
            <person name="Goeker M."/>
        </authorList>
    </citation>
    <scope>NUCLEOTIDE SEQUENCE [LARGE SCALE GENOMIC DNA]</scope>
    <source>
        <strain evidence="6 7">DSM 100734</strain>
    </source>
</reference>
<name>A0A7X0D1I3_9HYPH</name>
<sequence>MGTEWFHIVVMVKSTLTSPSVGRPREFELDDAVRKAMGVFWDRGYHDASLPELLEGMELSRGSFYKAFVDKRGVYLRALDVYIDDAIRKTGEILHSNSSPKAAIREAFSRQAEESSGKEGLRGCFVVLSAVEMLPADDEVSARIARLFRRLQDLYAAAIIRAQALGEIDPGLDERTLARFLVCQIQGMRVLGKAGAARDATKAMVDFALKPLD</sequence>
<dbReference type="InterPro" id="IPR011075">
    <property type="entry name" value="TetR_C"/>
</dbReference>
<dbReference type="Proteomes" id="UP000547879">
    <property type="component" value="Unassembled WGS sequence"/>
</dbReference>